<evidence type="ECO:0000313" key="2">
    <source>
        <dbReference type="Proteomes" id="UP000281553"/>
    </source>
</evidence>
<proteinExistence type="predicted"/>
<organism evidence="1 2">
    <name type="scientific">Dibothriocephalus latus</name>
    <name type="common">Fish tapeworm</name>
    <name type="synonym">Diphyllobothrium latum</name>
    <dbReference type="NCBI Taxonomy" id="60516"/>
    <lineage>
        <taxon>Eukaryota</taxon>
        <taxon>Metazoa</taxon>
        <taxon>Spiralia</taxon>
        <taxon>Lophotrochozoa</taxon>
        <taxon>Platyhelminthes</taxon>
        <taxon>Cestoda</taxon>
        <taxon>Eucestoda</taxon>
        <taxon>Diphyllobothriidea</taxon>
        <taxon>Diphyllobothriidae</taxon>
        <taxon>Dibothriocephalus</taxon>
    </lineage>
</organism>
<dbReference type="AlphaFoldDB" id="A0A3P7LDU7"/>
<evidence type="ECO:0000313" key="1">
    <source>
        <dbReference type="EMBL" id="VDN10077.1"/>
    </source>
</evidence>
<name>A0A3P7LDU7_DIBLA</name>
<reference evidence="1 2" key="1">
    <citation type="submission" date="2018-11" db="EMBL/GenBank/DDBJ databases">
        <authorList>
            <consortium name="Pathogen Informatics"/>
        </authorList>
    </citation>
    <scope>NUCLEOTIDE SEQUENCE [LARGE SCALE GENOMIC DNA]</scope>
</reference>
<dbReference type="Proteomes" id="UP000281553">
    <property type="component" value="Unassembled WGS sequence"/>
</dbReference>
<protein>
    <submittedName>
        <fullName evidence="1">Uncharacterized protein</fullName>
    </submittedName>
</protein>
<gene>
    <name evidence="1" type="ORF">DILT_LOCUS5908</name>
</gene>
<keyword evidence="2" id="KW-1185">Reference proteome</keyword>
<accession>A0A3P7LDU7</accession>
<sequence>MTYNESSLVREPDDTSGRSHFSAVALCTFHILSDFLIKVEVKLPFKRNSKSIMVLHGPILVIVYDTEGVSIDMLAQMDTLESIVLADISSGVDRHDAGAFLLGSLGVPITVVSPKADIDATADALFTYIALLNQPVVAPRYKTMPESEATRDSQAVYLWRNCPTEASTGPSFTGPVTYSSRLPQTGVRKQPLWETAEKRQSLGERTLGLVGLGEDL</sequence>
<dbReference type="OrthoDB" id="7312725at2759"/>
<dbReference type="EMBL" id="UYRU01048413">
    <property type="protein sequence ID" value="VDN10077.1"/>
    <property type="molecule type" value="Genomic_DNA"/>
</dbReference>